<evidence type="ECO:0000313" key="2">
    <source>
        <dbReference type="Proteomes" id="UP001500936"/>
    </source>
</evidence>
<organism evidence="1 2">
    <name type="scientific">Nibrella viscosa</name>
    <dbReference type="NCBI Taxonomy" id="1084524"/>
    <lineage>
        <taxon>Bacteria</taxon>
        <taxon>Pseudomonadati</taxon>
        <taxon>Bacteroidota</taxon>
        <taxon>Cytophagia</taxon>
        <taxon>Cytophagales</taxon>
        <taxon>Spirosomataceae</taxon>
        <taxon>Nibrella</taxon>
    </lineage>
</organism>
<dbReference type="EMBL" id="BAABHB010000002">
    <property type="protein sequence ID" value="GAA4399881.1"/>
    <property type="molecule type" value="Genomic_DNA"/>
</dbReference>
<protein>
    <recommendedName>
        <fullName evidence="3">Transcriptional regulator</fullName>
    </recommendedName>
</protein>
<dbReference type="Proteomes" id="UP001500936">
    <property type="component" value="Unassembled WGS sequence"/>
</dbReference>
<comment type="caution">
    <text evidence="1">The sequence shown here is derived from an EMBL/GenBank/DDBJ whole genome shotgun (WGS) entry which is preliminary data.</text>
</comment>
<proteinExistence type="predicted"/>
<name>A0ABP8K367_9BACT</name>
<gene>
    <name evidence="1" type="ORF">GCM10023187_12410</name>
</gene>
<sequence>MKKAEMQILKALKEFTSLTFAKMSEKTGLHRIVCEKRCKEGPLRQYLTIKPYATRGDTDSVVCLNPEGEKFAVELGL</sequence>
<reference evidence="2" key="1">
    <citation type="journal article" date="2019" name="Int. J. Syst. Evol. Microbiol.">
        <title>The Global Catalogue of Microorganisms (GCM) 10K type strain sequencing project: providing services to taxonomists for standard genome sequencing and annotation.</title>
        <authorList>
            <consortium name="The Broad Institute Genomics Platform"/>
            <consortium name="The Broad Institute Genome Sequencing Center for Infectious Disease"/>
            <person name="Wu L."/>
            <person name="Ma J."/>
        </authorList>
    </citation>
    <scope>NUCLEOTIDE SEQUENCE [LARGE SCALE GENOMIC DNA]</scope>
    <source>
        <strain evidence="2">JCM 17925</strain>
    </source>
</reference>
<accession>A0ABP8K367</accession>
<evidence type="ECO:0008006" key="3">
    <source>
        <dbReference type="Google" id="ProtNLM"/>
    </source>
</evidence>
<dbReference type="RefSeq" id="WP_345265036.1">
    <property type="nucleotide sequence ID" value="NZ_BAABHB010000002.1"/>
</dbReference>
<keyword evidence="2" id="KW-1185">Reference proteome</keyword>
<evidence type="ECO:0000313" key="1">
    <source>
        <dbReference type="EMBL" id="GAA4399881.1"/>
    </source>
</evidence>